<evidence type="ECO:0000256" key="5">
    <source>
        <dbReference type="SAM" id="Phobius"/>
    </source>
</evidence>
<keyword evidence="3 5" id="KW-1133">Transmembrane helix</keyword>
<dbReference type="RefSeq" id="WP_189692877.1">
    <property type="nucleotide sequence ID" value="NZ_BNCM01000003.1"/>
</dbReference>
<evidence type="ECO:0000313" key="8">
    <source>
        <dbReference type="Proteomes" id="UP000639051"/>
    </source>
</evidence>
<feature type="transmembrane region" description="Helical" evidence="5">
    <location>
        <begin position="446"/>
        <end position="464"/>
    </location>
</feature>
<feature type="transmembrane region" description="Helical" evidence="5">
    <location>
        <begin position="168"/>
        <end position="187"/>
    </location>
</feature>
<dbReference type="PANTHER" id="PTHR23501">
    <property type="entry name" value="MAJOR FACILITATOR SUPERFAMILY"/>
    <property type="match status" value="1"/>
</dbReference>
<feature type="transmembrane region" description="Helical" evidence="5">
    <location>
        <begin position="315"/>
        <end position="334"/>
    </location>
</feature>
<gene>
    <name evidence="7" type="ORF">JJE72_13430</name>
</gene>
<evidence type="ECO:0000256" key="3">
    <source>
        <dbReference type="ARBA" id="ARBA00022989"/>
    </source>
</evidence>
<feature type="transmembrane region" description="Helical" evidence="5">
    <location>
        <begin position="250"/>
        <end position="270"/>
    </location>
</feature>
<organism evidence="7 8">
    <name type="scientific">Sinomonas cellulolyticus</name>
    <dbReference type="NCBI Taxonomy" id="2801916"/>
    <lineage>
        <taxon>Bacteria</taxon>
        <taxon>Bacillati</taxon>
        <taxon>Actinomycetota</taxon>
        <taxon>Actinomycetes</taxon>
        <taxon>Micrococcales</taxon>
        <taxon>Micrococcaceae</taxon>
        <taxon>Sinomonas</taxon>
    </lineage>
</organism>
<feature type="transmembrane region" description="Helical" evidence="5">
    <location>
        <begin position="375"/>
        <end position="397"/>
    </location>
</feature>
<reference evidence="7 8" key="1">
    <citation type="submission" date="2021-01" db="EMBL/GenBank/DDBJ databases">
        <title>Genome public.</title>
        <authorList>
            <person name="Liu C."/>
            <person name="Sun Q."/>
        </authorList>
    </citation>
    <scope>NUCLEOTIDE SEQUENCE [LARGE SCALE GENOMIC DNA]</scope>
    <source>
        <strain evidence="7 8">JC656</strain>
    </source>
</reference>
<feature type="transmembrane region" description="Helical" evidence="5">
    <location>
        <begin position="282"/>
        <end position="303"/>
    </location>
</feature>
<dbReference type="InterPro" id="IPR011701">
    <property type="entry name" value="MFS"/>
</dbReference>
<feature type="transmembrane region" description="Helical" evidence="5">
    <location>
        <begin position="82"/>
        <end position="101"/>
    </location>
</feature>
<dbReference type="SUPFAM" id="SSF103473">
    <property type="entry name" value="MFS general substrate transporter"/>
    <property type="match status" value="1"/>
</dbReference>
<keyword evidence="8" id="KW-1185">Reference proteome</keyword>
<feature type="transmembrane region" description="Helical" evidence="5">
    <location>
        <begin position="417"/>
        <end position="434"/>
    </location>
</feature>
<comment type="caution">
    <text evidence="7">The sequence shown here is derived from an EMBL/GenBank/DDBJ whole genome shotgun (WGS) entry which is preliminary data.</text>
</comment>
<comment type="subcellular location">
    <subcellularLocation>
        <location evidence="1">Cell membrane</location>
        <topology evidence="1">Multi-pass membrane protein</topology>
    </subcellularLocation>
</comment>
<protein>
    <submittedName>
        <fullName evidence="7">MFS transporter</fullName>
    </submittedName>
</protein>
<keyword evidence="2 5" id="KW-0812">Transmembrane</keyword>
<evidence type="ECO:0000313" key="7">
    <source>
        <dbReference type="EMBL" id="MBL0706493.1"/>
    </source>
</evidence>
<feature type="transmembrane region" description="Helical" evidence="5">
    <location>
        <begin position="346"/>
        <end position="369"/>
    </location>
</feature>
<dbReference type="Proteomes" id="UP000639051">
    <property type="component" value="Unassembled WGS sequence"/>
</dbReference>
<feature type="transmembrane region" description="Helical" evidence="5">
    <location>
        <begin position="218"/>
        <end position="238"/>
    </location>
</feature>
<feature type="transmembrane region" description="Helical" evidence="5">
    <location>
        <begin position="140"/>
        <end position="162"/>
    </location>
</feature>
<feature type="transmembrane region" description="Helical" evidence="5">
    <location>
        <begin position="107"/>
        <end position="128"/>
    </location>
</feature>
<sequence>MARESGERLMAPAYRGLVIGLLATTVCFAFEAMAVTTAMPVVAAALGGEHTYGLAFSLYLTGSLAATATAGPWCDAAGPRPALLTGLGLMVVGLCLCGGAWDFGVFTLGRAVSGAGAGFLIVPVYVIIGKVLPSALQPVMFGWFSAGWVVPSLVGPYVSGLLAQHASWRWPFVGVAPIVLVAVALTWPRVRHLGAPVPGPEDPAAPSAASARDGRRRALLGAALAAGVAAAQWAAQAWGDPDTRSAVPPAAIGAVVLAGVVTAAVTAPRLMPRGVVRAARGLPAVIVVRGLLTLAFFGAEAFIPLMLVDRYGLEPSIAGLALTAGALGWTAGSFAQARGWLTKPGFLVTGSALLVACMAGIAAVVSLAATPWLLATAWALAGAGMGMALSTTSVLVLDYSDDATRGRNSASLQMADMLGGVIGTAGAGTLYSLLLTPERTPGPGVFALLTASLAVSALLAVFAGTRTGERPAPAAASPAQGERA</sequence>
<evidence type="ECO:0000256" key="2">
    <source>
        <dbReference type="ARBA" id="ARBA00022692"/>
    </source>
</evidence>
<dbReference type="Pfam" id="PF07690">
    <property type="entry name" value="MFS_1"/>
    <property type="match status" value="1"/>
</dbReference>
<dbReference type="InterPro" id="IPR020846">
    <property type="entry name" value="MFS_dom"/>
</dbReference>
<feature type="transmembrane region" description="Helical" evidence="5">
    <location>
        <begin position="50"/>
        <end position="70"/>
    </location>
</feature>
<dbReference type="PROSITE" id="PS50850">
    <property type="entry name" value="MFS"/>
    <property type="match status" value="1"/>
</dbReference>
<dbReference type="EMBL" id="JAERRC010000030">
    <property type="protein sequence ID" value="MBL0706493.1"/>
    <property type="molecule type" value="Genomic_DNA"/>
</dbReference>
<evidence type="ECO:0000256" key="1">
    <source>
        <dbReference type="ARBA" id="ARBA00004651"/>
    </source>
</evidence>
<feature type="domain" description="Major facilitator superfamily (MFS) profile" evidence="6">
    <location>
        <begin position="17"/>
        <end position="468"/>
    </location>
</feature>
<keyword evidence="4 5" id="KW-0472">Membrane</keyword>
<proteinExistence type="predicted"/>
<dbReference type="Gene3D" id="1.20.1250.20">
    <property type="entry name" value="MFS general substrate transporter like domains"/>
    <property type="match status" value="1"/>
</dbReference>
<dbReference type="InterPro" id="IPR036259">
    <property type="entry name" value="MFS_trans_sf"/>
</dbReference>
<dbReference type="PANTHER" id="PTHR23501:SF154">
    <property type="entry name" value="MULTIDRUG-EFFLUX TRANSPORTER RV1634-RELATED"/>
    <property type="match status" value="1"/>
</dbReference>
<evidence type="ECO:0000259" key="6">
    <source>
        <dbReference type="PROSITE" id="PS50850"/>
    </source>
</evidence>
<name>A0ABS1K4P5_9MICC</name>
<accession>A0ABS1K4P5</accession>
<evidence type="ECO:0000256" key="4">
    <source>
        <dbReference type="ARBA" id="ARBA00023136"/>
    </source>
</evidence>